<dbReference type="EMBL" id="BARW01012512">
    <property type="protein sequence ID" value="GAI84771.1"/>
    <property type="molecule type" value="Genomic_DNA"/>
</dbReference>
<proteinExistence type="predicted"/>
<sequence length="82" mass="9059">IDMIVKKLLRFLEALKPATVKEMKDIGLRDEVGELIDALGGLAVSAQSAERRSAGKGGNIDNRTWVKLWTRLAVLRAALRED</sequence>
<evidence type="ECO:0000313" key="1">
    <source>
        <dbReference type="EMBL" id="GAI84771.1"/>
    </source>
</evidence>
<dbReference type="AlphaFoldDB" id="X1T040"/>
<feature type="non-terminal residue" evidence="1">
    <location>
        <position position="1"/>
    </location>
</feature>
<name>X1T040_9ZZZZ</name>
<organism evidence="1">
    <name type="scientific">marine sediment metagenome</name>
    <dbReference type="NCBI Taxonomy" id="412755"/>
    <lineage>
        <taxon>unclassified sequences</taxon>
        <taxon>metagenomes</taxon>
        <taxon>ecological metagenomes</taxon>
    </lineage>
</organism>
<accession>X1T040</accession>
<reference evidence="1" key="1">
    <citation type="journal article" date="2014" name="Front. Microbiol.">
        <title>High frequency of phylogenetically diverse reductive dehalogenase-homologous genes in deep subseafloor sedimentary metagenomes.</title>
        <authorList>
            <person name="Kawai M."/>
            <person name="Futagami T."/>
            <person name="Toyoda A."/>
            <person name="Takaki Y."/>
            <person name="Nishi S."/>
            <person name="Hori S."/>
            <person name="Arai W."/>
            <person name="Tsubouchi T."/>
            <person name="Morono Y."/>
            <person name="Uchiyama I."/>
            <person name="Ito T."/>
            <person name="Fujiyama A."/>
            <person name="Inagaki F."/>
            <person name="Takami H."/>
        </authorList>
    </citation>
    <scope>NUCLEOTIDE SEQUENCE</scope>
    <source>
        <strain evidence="1">Expedition CK06-06</strain>
    </source>
</reference>
<gene>
    <name evidence="1" type="ORF">S12H4_23516</name>
</gene>
<protein>
    <submittedName>
        <fullName evidence="1">Uncharacterized protein</fullName>
    </submittedName>
</protein>
<comment type="caution">
    <text evidence="1">The sequence shown here is derived from an EMBL/GenBank/DDBJ whole genome shotgun (WGS) entry which is preliminary data.</text>
</comment>